<reference evidence="1 2" key="1">
    <citation type="submission" date="2022-10" db="EMBL/GenBank/DDBJ databases">
        <title>The complete genomes of actinobacterial strains from the NBC collection.</title>
        <authorList>
            <person name="Joergensen T.S."/>
            <person name="Alvarez Arevalo M."/>
            <person name="Sterndorff E.B."/>
            <person name="Faurdal D."/>
            <person name="Vuksanovic O."/>
            <person name="Mourched A.-S."/>
            <person name="Charusanti P."/>
            <person name="Shaw S."/>
            <person name="Blin K."/>
            <person name="Weber T."/>
        </authorList>
    </citation>
    <scope>NUCLEOTIDE SEQUENCE [LARGE SCALE GENOMIC DNA]</scope>
    <source>
        <strain evidence="1 2">NBC_00206</strain>
    </source>
</reference>
<accession>A0ABZ1IX70</accession>
<keyword evidence="1" id="KW-0378">Hydrolase</keyword>
<keyword evidence="1" id="KW-0255">Endonuclease</keyword>
<proteinExistence type="predicted"/>
<dbReference type="InterPro" id="IPR003615">
    <property type="entry name" value="HNH_nuc"/>
</dbReference>
<sequence>MSAGTRYDRERLAEAARRCGDIDEVIVFLGTRPYANLRRYLLARFARFGIDVSHFRPSGRRPRPSCEELSAAVAESSSLAEVLRRLGRTVNGTQSARLRGWLAEEGIGTAHFLGQAHQRGRPALNAKSPQEVLVRHDRANRTEATRLRRALLATGVPERCARCGVGPEWLGKPMTLEVDHISGDWRDDRRGNLRLLCPNCHALTGTWCRGGARRGAAAGTMTGTRGGGAMATQQV</sequence>
<dbReference type="CDD" id="cd00085">
    <property type="entry name" value="HNHc"/>
    <property type="match status" value="1"/>
</dbReference>
<name>A0ABZ1IX70_9ACTN</name>
<protein>
    <submittedName>
        <fullName evidence="1">HNH endonuclease</fullName>
    </submittedName>
</protein>
<dbReference type="GO" id="GO:0004519">
    <property type="term" value="F:endonuclease activity"/>
    <property type="evidence" value="ECO:0007669"/>
    <property type="project" value="UniProtKB-KW"/>
</dbReference>
<dbReference type="RefSeq" id="WP_406257672.1">
    <property type="nucleotide sequence ID" value="NZ_CP108125.1"/>
</dbReference>
<dbReference type="EMBL" id="CP108125">
    <property type="protein sequence ID" value="WTO83280.1"/>
    <property type="molecule type" value="Genomic_DNA"/>
</dbReference>
<evidence type="ECO:0000313" key="2">
    <source>
        <dbReference type="Proteomes" id="UP001622690"/>
    </source>
</evidence>
<dbReference type="Proteomes" id="UP001622690">
    <property type="component" value="Chromosome"/>
</dbReference>
<evidence type="ECO:0000313" key="1">
    <source>
        <dbReference type="EMBL" id="WTO83280.1"/>
    </source>
</evidence>
<keyword evidence="1" id="KW-0540">Nuclease</keyword>
<keyword evidence="2" id="KW-1185">Reference proteome</keyword>
<gene>
    <name evidence="1" type="ORF">OHU27_12940</name>
</gene>
<organism evidence="1 2">
    <name type="scientific">Streptomyces nigra</name>
    <dbReference type="NCBI Taxonomy" id="1827580"/>
    <lineage>
        <taxon>Bacteria</taxon>
        <taxon>Bacillati</taxon>
        <taxon>Actinomycetota</taxon>
        <taxon>Actinomycetes</taxon>
        <taxon>Kitasatosporales</taxon>
        <taxon>Streptomycetaceae</taxon>
        <taxon>Streptomyces</taxon>
    </lineage>
</organism>